<protein>
    <recommendedName>
        <fullName evidence="3">Bestrophin homolog</fullName>
    </recommendedName>
</protein>
<proteinExistence type="predicted"/>
<evidence type="ECO:0000313" key="2">
    <source>
        <dbReference type="Proteomes" id="UP000029223"/>
    </source>
</evidence>
<organism evidence="1 2">
    <name type="scientific">Vibrio variabilis</name>
    <dbReference type="NCBI Taxonomy" id="990271"/>
    <lineage>
        <taxon>Bacteria</taxon>
        <taxon>Pseudomonadati</taxon>
        <taxon>Pseudomonadota</taxon>
        <taxon>Gammaproteobacteria</taxon>
        <taxon>Vibrionales</taxon>
        <taxon>Vibrionaceae</taxon>
        <taxon>Vibrio</taxon>
    </lineage>
</organism>
<dbReference type="EMBL" id="BBMS01000017">
    <property type="protein sequence ID" value="GAL26277.1"/>
    <property type="molecule type" value="Genomic_DNA"/>
</dbReference>
<comment type="caution">
    <text evidence="1">The sequence shown here is derived from an EMBL/GenBank/DDBJ whole genome shotgun (WGS) entry which is preliminary data.</text>
</comment>
<gene>
    <name evidence="1" type="ORF">JCM19239_3610</name>
</gene>
<dbReference type="Proteomes" id="UP000029223">
    <property type="component" value="Unassembled WGS sequence"/>
</dbReference>
<evidence type="ECO:0008006" key="3">
    <source>
        <dbReference type="Google" id="ProtNLM"/>
    </source>
</evidence>
<evidence type="ECO:0000313" key="1">
    <source>
        <dbReference type="EMBL" id="GAL26277.1"/>
    </source>
</evidence>
<name>A0ABQ0JBZ1_9VIBR</name>
<accession>A0ABQ0JBZ1</accession>
<reference evidence="2" key="1">
    <citation type="submission" date="2014-09" db="EMBL/GenBank/DDBJ databases">
        <title>Vibrio variabilis JCM 19239. (C206) whole genome shotgun sequence.</title>
        <authorList>
            <person name="Sawabe T."/>
            <person name="Meirelles P."/>
            <person name="Nakanishi M."/>
            <person name="Sayaka M."/>
            <person name="Hattori M."/>
            <person name="Ohkuma M."/>
        </authorList>
    </citation>
    <scope>NUCLEOTIDE SEQUENCE [LARGE SCALE GENOMIC DNA]</scope>
    <source>
        <strain evidence="2">JCM 19239</strain>
    </source>
</reference>
<keyword evidence="2" id="KW-1185">Reference proteome</keyword>
<sequence>MFVARFISLDLLRQFSESIQVSEMALKNRHTLPLLCFLVVVAFSRQIPSRSDWDRYFPQIDMNQFGFGDNLRLCIQILWLSVIKQDFTWKDWTLTRHFNAIRAVNARFFGLCRRLSARLVTKIDDSLEGRGVKRSANILCQIVCFMPFY</sequence>